<dbReference type="AlphaFoldDB" id="J9D8J6"/>
<proteinExistence type="predicted"/>
<comment type="caution">
    <text evidence="2">The sequence shown here is derived from an EMBL/GenBank/DDBJ whole genome shotgun (WGS) entry which is preliminary data.</text>
</comment>
<name>J9D8J6_EDHAE</name>
<reference evidence="2 3" key="1">
    <citation type="submission" date="2011-08" db="EMBL/GenBank/DDBJ databases">
        <authorList>
            <person name="Liu Z.J."/>
            <person name="Shi F.L."/>
            <person name="Lu J.Q."/>
            <person name="Li M."/>
            <person name="Wang Z.L."/>
        </authorList>
    </citation>
    <scope>NUCLEOTIDE SEQUENCE [LARGE SCALE GENOMIC DNA]</scope>
    <source>
        <strain evidence="2 3">USNM 41457</strain>
    </source>
</reference>
<evidence type="ECO:0000313" key="2">
    <source>
        <dbReference type="EMBL" id="EJW03844.1"/>
    </source>
</evidence>
<dbReference type="InParanoid" id="J9D8J6"/>
<reference evidence="3" key="2">
    <citation type="submission" date="2015-07" db="EMBL/GenBank/DDBJ databases">
        <title>Contrasting host-pathogen interactions and genome evolution in two generalist and specialist microsporidian pathogens of mosquitoes.</title>
        <authorList>
            <consortium name="The Broad Institute Genomics Platform"/>
            <consortium name="The Broad Institute Genome Sequencing Center for Infectious Disease"/>
            <person name="Cuomo C.A."/>
            <person name="Sanscrainte N.D."/>
            <person name="Goldberg J.M."/>
            <person name="Heiman D."/>
            <person name="Young S."/>
            <person name="Zeng Q."/>
            <person name="Becnel J.J."/>
            <person name="Birren B.W."/>
        </authorList>
    </citation>
    <scope>NUCLEOTIDE SEQUENCE [LARGE SCALE GENOMIC DNA]</scope>
    <source>
        <strain evidence="3">USNM 41457</strain>
    </source>
</reference>
<dbReference type="Proteomes" id="UP000003163">
    <property type="component" value="Unassembled WGS sequence"/>
</dbReference>
<dbReference type="HOGENOM" id="CLU_2003879_0_0_1"/>
<keyword evidence="3" id="KW-1185">Reference proteome</keyword>
<feature type="compositionally biased region" description="Basic residues" evidence="1">
    <location>
        <begin position="94"/>
        <end position="106"/>
    </location>
</feature>
<evidence type="ECO:0000313" key="3">
    <source>
        <dbReference type="Proteomes" id="UP000003163"/>
    </source>
</evidence>
<dbReference type="EMBL" id="AFBI03000029">
    <property type="protein sequence ID" value="EJW03844.1"/>
    <property type="molecule type" value="Genomic_DNA"/>
</dbReference>
<sequence>MSQFQFKESSSESDLQKGIRRTKNECNSNMDLNVDFFPTQEYAFNSQISNRAIENKLSNIKEEHIVSISNQNMPGDYENVGLDLENTKQNSKIKPVKSKKKKTKKLKGSDVSENTQKPKNKKII</sequence>
<accession>J9D8J6</accession>
<feature type="region of interest" description="Disordered" evidence="1">
    <location>
        <begin position="1"/>
        <end position="27"/>
    </location>
</feature>
<evidence type="ECO:0000256" key="1">
    <source>
        <dbReference type="SAM" id="MobiDB-lite"/>
    </source>
</evidence>
<feature type="region of interest" description="Disordered" evidence="1">
    <location>
        <begin position="79"/>
        <end position="124"/>
    </location>
</feature>
<gene>
    <name evidence="2" type="ORF">EDEG_01843</name>
</gene>
<dbReference type="VEuPathDB" id="MicrosporidiaDB:EDEG_01843"/>
<organism evidence="2 3">
    <name type="scientific">Edhazardia aedis (strain USNM 41457)</name>
    <name type="common">Microsporidian parasite</name>
    <dbReference type="NCBI Taxonomy" id="1003232"/>
    <lineage>
        <taxon>Eukaryota</taxon>
        <taxon>Fungi</taxon>
        <taxon>Fungi incertae sedis</taxon>
        <taxon>Microsporidia</taxon>
        <taxon>Edhazardia</taxon>
    </lineage>
</organism>
<protein>
    <submittedName>
        <fullName evidence="2">Uncharacterized protein</fullName>
    </submittedName>
</protein>